<proteinExistence type="predicted"/>
<dbReference type="Proteomes" id="UP001331761">
    <property type="component" value="Unassembled WGS sequence"/>
</dbReference>
<protein>
    <submittedName>
        <fullName evidence="1">Uncharacterized protein</fullName>
    </submittedName>
</protein>
<name>A0AAN8IG15_TRICO</name>
<evidence type="ECO:0000313" key="2">
    <source>
        <dbReference type="Proteomes" id="UP001331761"/>
    </source>
</evidence>
<evidence type="ECO:0000313" key="1">
    <source>
        <dbReference type="EMBL" id="KAK5973304.1"/>
    </source>
</evidence>
<dbReference type="AlphaFoldDB" id="A0AAN8IG15"/>
<reference evidence="1 2" key="1">
    <citation type="submission" date="2019-10" db="EMBL/GenBank/DDBJ databases">
        <title>Assembly and Annotation for the nematode Trichostrongylus colubriformis.</title>
        <authorList>
            <person name="Martin J."/>
        </authorList>
    </citation>
    <scope>NUCLEOTIDE SEQUENCE [LARGE SCALE GENOMIC DNA]</scope>
    <source>
        <strain evidence="1">G859</strain>
        <tissue evidence="1">Whole worm</tissue>
    </source>
</reference>
<organism evidence="1 2">
    <name type="scientific">Trichostrongylus colubriformis</name>
    <name type="common">Black scour worm</name>
    <dbReference type="NCBI Taxonomy" id="6319"/>
    <lineage>
        <taxon>Eukaryota</taxon>
        <taxon>Metazoa</taxon>
        <taxon>Ecdysozoa</taxon>
        <taxon>Nematoda</taxon>
        <taxon>Chromadorea</taxon>
        <taxon>Rhabditida</taxon>
        <taxon>Rhabditina</taxon>
        <taxon>Rhabditomorpha</taxon>
        <taxon>Strongyloidea</taxon>
        <taxon>Trichostrongylidae</taxon>
        <taxon>Trichostrongylus</taxon>
    </lineage>
</organism>
<dbReference type="EMBL" id="WIXE01015652">
    <property type="protein sequence ID" value="KAK5973304.1"/>
    <property type="molecule type" value="Genomic_DNA"/>
</dbReference>
<accession>A0AAN8IG15</accession>
<keyword evidence="2" id="KW-1185">Reference proteome</keyword>
<comment type="caution">
    <text evidence="1">The sequence shown here is derived from an EMBL/GenBank/DDBJ whole genome shotgun (WGS) entry which is preliminary data.</text>
</comment>
<feature type="non-terminal residue" evidence="1">
    <location>
        <position position="1"/>
    </location>
</feature>
<gene>
    <name evidence="1" type="ORF">GCK32_018563</name>
</gene>
<sequence length="71" mass="7952">NLVTSTKHSERQKSRSTNIRGWPLSHWMALHAVDHSFHVVMSSLLPIASSIPLNRRKVKKNAGIRGPDVAE</sequence>